<dbReference type="AlphaFoldDB" id="A0A101XPA4"/>
<sequence>MTSTGSVSSSTVSPSAALQINVSGTTVPGGALNQNSFLQLLATQLQYQNPLQPTSNTQFIAQLAQFSSLEQMTNVATGETKLQTGLATINSNTQLATAFSIMGDTATVQTGSGVTVSGIVSSVNTQSGAIMVTVGSESYPLQSIVSVTKPGL</sequence>
<keyword evidence="2" id="KW-1005">Bacterial flagellum biogenesis</keyword>
<accession>A0A101XPA4</accession>
<keyword evidence="4" id="KW-1185">Reference proteome</keyword>
<gene>
    <name evidence="3" type="ORF">ATW55_11350</name>
</gene>
<evidence type="ECO:0000256" key="1">
    <source>
        <dbReference type="ARBA" id="ARBA00010577"/>
    </source>
</evidence>
<evidence type="ECO:0008006" key="5">
    <source>
        <dbReference type="Google" id="ProtNLM"/>
    </source>
</evidence>
<dbReference type="Pfam" id="PF03963">
    <property type="entry name" value="FlgD"/>
    <property type="match status" value="1"/>
</dbReference>
<evidence type="ECO:0000256" key="2">
    <source>
        <dbReference type="ARBA" id="ARBA00022795"/>
    </source>
</evidence>
<protein>
    <recommendedName>
        <fullName evidence="5">Flagellar hook capping protein</fullName>
    </recommendedName>
</protein>
<comment type="caution">
    <text evidence="3">The sequence shown here is derived from an EMBL/GenBank/DDBJ whole genome shotgun (WGS) entry which is preliminary data.</text>
</comment>
<dbReference type="RefSeq" id="WP_067718540.1">
    <property type="nucleotide sequence ID" value="NZ_LPVJ01000060.1"/>
</dbReference>
<proteinExistence type="inferred from homology"/>
<comment type="similarity">
    <text evidence="1">Belongs to the FlgD family.</text>
</comment>
<dbReference type="OrthoDB" id="280334at2"/>
<name>A0A101XPA4_9BACL</name>
<organism evidence="3 4">
    <name type="scientific">Ferroacidibacillus organovorans</name>
    <dbReference type="NCBI Taxonomy" id="1765683"/>
    <lineage>
        <taxon>Bacteria</taxon>
        <taxon>Bacillati</taxon>
        <taxon>Bacillota</taxon>
        <taxon>Bacilli</taxon>
        <taxon>Bacillales</taxon>
        <taxon>Alicyclobacillaceae</taxon>
        <taxon>Ferroacidibacillus</taxon>
    </lineage>
</organism>
<reference evidence="3 4" key="1">
    <citation type="submission" date="2015-12" db="EMBL/GenBank/DDBJ databases">
        <title>Draft genome sequence of Acidibacillus ferrooxidans ITV001, isolated from a chalcopyrite acid mine drainage site in Brazil.</title>
        <authorList>
            <person name="Dall'Agnol H."/>
            <person name="Nancucheo I."/>
            <person name="Johnson B."/>
            <person name="Oliveira R."/>
            <person name="Leite L."/>
            <person name="Pylro V."/>
            <person name="Nunes G.L."/>
            <person name="Tzotzos G."/>
            <person name="Fernandes G.R."/>
            <person name="Dutra J."/>
            <person name="Orellana S.C."/>
            <person name="Oliveira G."/>
        </authorList>
    </citation>
    <scope>NUCLEOTIDE SEQUENCE [LARGE SCALE GENOMIC DNA]</scope>
    <source>
        <strain evidence="4">ITV01</strain>
    </source>
</reference>
<evidence type="ECO:0000313" key="4">
    <source>
        <dbReference type="Proteomes" id="UP000053557"/>
    </source>
</evidence>
<dbReference type="EMBL" id="LPVJ01000060">
    <property type="protein sequence ID" value="KUO95065.1"/>
    <property type="molecule type" value="Genomic_DNA"/>
</dbReference>
<dbReference type="InterPro" id="IPR005648">
    <property type="entry name" value="FlgD"/>
</dbReference>
<evidence type="ECO:0000313" key="3">
    <source>
        <dbReference type="EMBL" id="KUO95065.1"/>
    </source>
</evidence>
<dbReference type="GO" id="GO:0044781">
    <property type="term" value="P:bacterial-type flagellum organization"/>
    <property type="evidence" value="ECO:0007669"/>
    <property type="project" value="UniProtKB-KW"/>
</dbReference>
<dbReference type="Proteomes" id="UP000053557">
    <property type="component" value="Unassembled WGS sequence"/>
</dbReference>